<evidence type="ECO:0000313" key="3">
    <source>
        <dbReference type="EMBL" id="OBZ73662.1"/>
    </source>
</evidence>
<organism evidence="3 4">
    <name type="scientific">Grifola frondosa</name>
    <name type="common">Maitake</name>
    <name type="synonym">Polyporus frondosus</name>
    <dbReference type="NCBI Taxonomy" id="5627"/>
    <lineage>
        <taxon>Eukaryota</taxon>
        <taxon>Fungi</taxon>
        <taxon>Dikarya</taxon>
        <taxon>Basidiomycota</taxon>
        <taxon>Agaricomycotina</taxon>
        <taxon>Agaricomycetes</taxon>
        <taxon>Polyporales</taxon>
        <taxon>Grifolaceae</taxon>
        <taxon>Grifola</taxon>
    </lineage>
</organism>
<feature type="compositionally biased region" description="Polar residues" evidence="1">
    <location>
        <begin position="343"/>
        <end position="356"/>
    </location>
</feature>
<proteinExistence type="predicted"/>
<feature type="region of interest" description="Disordered" evidence="1">
    <location>
        <begin position="331"/>
        <end position="399"/>
    </location>
</feature>
<feature type="compositionally biased region" description="Acidic residues" evidence="1">
    <location>
        <begin position="161"/>
        <end position="171"/>
    </location>
</feature>
<reference evidence="3 4" key="1">
    <citation type="submission" date="2016-03" db="EMBL/GenBank/DDBJ databases">
        <title>Whole genome sequencing of Grifola frondosa 9006-11.</title>
        <authorList>
            <person name="Min B."/>
            <person name="Park H."/>
            <person name="Kim J.-G."/>
            <person name="Cho H."/>
            <person name="Oh Y.-L."/>
            <person name="Kong W.-S."/>
            <person name="Choi I.-G."/>
        </authorList>
    </citation>
    <scope>NUCLEOTIDE SEQUENCE [LARGE SCALE GENOMIC DNA]</scope>
    <source>
        <strain evidence="3 4">9006-11</strain>
    </source>
</reference>
<protein>
    <submittedName>
        <fullName evidence="3">Uncharacterized protein</fullName>
    </submittedName>
</protein>
<feature type="transmembrane region" description="Helical" evidence="2">
    <location>
        <begin position="12"/>
        <end position="35"/>
    </location>
</feature>
<feature type="region of interest" description="Disordered" evidence="1">
    <location>
        <begin position="161"/>
        <end position="280"/>
    </location>
</feature>
<feature type="compositionally biased region" description="Low complexity" evidence="1">
    <location>
        <begin position="223"/>
        <end position="236"/>
    </location>
</feature>
<comment type="caution">
    <text evidence="3">The sequence shown here is derived from an EMBL/GenBank/DDBJ whole genome shotgun (WGS) entry which is preliminary data.</text>
</comment>
<evidence type="ECO:0000313" key="4">
    <source>
        <dbReference type="Proteomes" id="UP000092993"/>
    </source>
</evidence>
<keyword evidence="2" id="KW-0812">Transmembrane</keyword>
<dbReference type="Proteomes" id="UP000092993">
    <property type="component" value="Unassembled WGS sequence"/>
</dbReference>
<gene>
    <name evidence="3" type="ORF">A0H81_06187</name>
</gene>
<keyword evidence="2" id="KW-0472">Membrane</keyword>
<sequence>MSSSTNTAQRTFITSCNVIFAYVLLRSPFVAMWLLRCARRYGHCVGLGVSCSKCRGYRGMAGSVRLKAPRRCRTLLRGHYRGAGEESTESVLLGLPICGKGYFMMRPGDIHMVRGILRRGPAMDYIIGQDPRQLLKKDMFDGEKDTRTPVDFNNNKVEEVVDEDDDGDDDDATRQGKRRDSLKQPKVKIEGGPNAIPIRPVPAPVNDLTINTDLDFRSNPRVSPAASTSSSSIPISGERHITSATSATRSVPISSSKRQRLAHNSPDDLHGIHSTPAVGGSPSFPYRLEVELPPYPPLPQAHTPHPSLSALYPGAGGGSMSNIMSSQHTHPATFLPQAPFDLNRNQPLPTLRTVTFPSSASSSYSHPPPPQPQQQQQQQQAHSMFSHHRQSQPQHGNSVTSNFLADLLSATPEHANTPHGQFPSFDWPVHTQQSHESSHAASSAAENNWFDLFSTSPTTGAGLTLPPRPSSNSINSSRSLQGYGMSPSSASSPGTGRKRLRDDEGAGMSVSVSGSEYNEDDGDDEGARLLNGLGKLESESRRESSDDRMKS</sequence>
<dbReference type="EMBL" id="LUGG01000006">
    <property type="protein sequence ID" value="OBZ73662.1"/>
    <property type="molecule type" value="Genomic_DNA"/>
</dbReference>
<dbReference type="OrthoDB" id="1898716at2759"/>
<feature type="compositionally biased region" description="Polar residues" evidence="1">
    <location>
        <begin position="242"/>
        <end position="256"/>
    </location>
</feature>
<feature type="compositionally biased region" description="Basic and acidic residues" evidence="1">
    <location>
        <begin position="172"/>
        <end position="189"/>
    </location>
</feature>
<feature type="compositionally biased region" description="Low complexity" evidence="1">
    <location>
        <begin position="373"/>
        <end position="383"/>
    </location>
</feature>
<evidence type="ECO:0000256" key="1">
    <source>
        <dbReference type="SAM" id="MobiDB-lite"/>
    </source>
</evidence>
<dbReference type="STRING" id="5627.A0A1C7MA13"/>
<feature type="compositionally biased region" description="Basic and acidic residues" evidence="1">
    <location>
        <begin position="536"/>
        <end position="551"/>
    </location>
</feature>
<accession>A0A1C7MA13</accession>
<dbReference type="AlphaFoldDB" id="A0A1C7MA13"/>
<feature type="region of interest" description="Disordered" evidence="1">
    <location>
        <begin position="412"/>
        <end position="443"/>
    </location>
</feature>
<feature type="compositionally biased region" description="Low complexity" evidence="1">
    <location>
        <begin position="470"/>
        <end position="479"/>
    </location>
</feature>
<feature type="region of interest" description="Disordered" evidence="1">
    <location>
        <begin position="460"/>
        <end position="551"/>
    </location>
</feature>
<keyword evidence="4" id="KW-1185">Reference proteome</keyword>
<keyword evidence="2" id="KW-1133">Transmembrane helix</keyword>
<name>A0A1C7MA13_GRIFR</name>
<evidence type="ECO:0000256" key="2">
    <source>
        <dbReference type="SAM" id="Phobius"/>
    </source>
</evidence>